<evidence type="ECO:0000256" key="1">
    <source>
        <dbReference type="ARBA" id="ARBA00005189"/>
    </source>
</evidence>
<keyword evidence="5 8" id="KW-0012">Acyltransferase</keyword>
<keyword evidence="6" id="KW-1133">Transmembrane helix</keyword>
<name>A0A9X1IFR5_9PROT</name>
<keyword evidence="3" id="KW-0808">Transferase</keyword>
<feature type="domain" description="Phospholipid/glycerol acyltransferase" evidence="7">
    <location>
        <begin position="252"/>
        <end position="366"/>
    </location>
</feature>
<dbReference type="Proteomes" id="UP001139311">
    <property type="component" value="Unassembled WGS sequence"/>
</dbReference>
<dbReference type="RefSeq" id="WP_226611106.1">
    <property type="nucleotide sequence ID" value="NZ_JAJAQI010000033.1"/>
</dbReference>
<keyword evidence="6" id="KW-0812">Transmembrane</keyword>
<evidence type="ECO:0000259" key="7">
    <source>
        <dbReference type="SMART" id="SM00563"/>
    </source>
</evidence>
<dbReference type="SUPFAM" id="SSF69593">
    <property type="entry name" value="Glycerol-3-phosphate (1)-acyltransferase"/>
    <property type="match status" value="1"/>
</dbReference>
<accession>A0A9X1IFR5</accession>
<dbReference type="CDD" id="cd07989">
    <property type="entry name" value="LPLAT_AGPAT-like"/>
    <property type="match status" value="1"/>
</dbReference>
<dbReference type="EMBL" id="JAJAQI010000033">
    <property type="protein sequence ID" value="MCB4823864.1"/>
    <property type="molecule type" value="Genomic_DNA"/>
</dbReference>
<comment type="pathway">
    <text evidence="1">Lipid metabolism.</text>
</comment>
<proteinExistence type="predicted"/>
<dbReference type="PANTHER" id="PTHR10434:SF64">
    <property type="entry name" value="1-ACYL-SN-GLYCEROL-3-PHOSPHATE ACYLTRANSFERASE-RELATED"/>
    <property type="match status" value="1"/>
</dbReference>
<protein>
    <submittedName>
        <fullName evidence="8">1-acyl-sn-glycerol-3-phosphate acyltransferase</fullName>
    </submittedName>
</protein>
<dbReference type="Gene3D" id="3.30.300.30">
    <property type="match status" value="1"/>
</dbReference>
<keyword evidence="2" id="KW-0444">Lipid biosynthesis</keyword>
<evidence type="ECO:0000256" key="3">
    <source>
        <dbReference type="ARBA" id="ARBA00022679"/>
    </source>
</evidence>
<evidence type="ECO:0000256" key="5">
    <source>
        <dbReference type="ARBA" id="ARBA00023315"/>
    </source>
</evidence>
<dbReference type="AlphaFoldDB" id="A0A9X1IFR5"/>
<dbReference type="PANTHER" id="PTHR10434">
    <property type="entry name" value="1-ACYL-SN-GLYCEROL-3-PHOSPHATE ACYLTRANSFERASE"/>
    <property type="match status" value="1"/>
</dbReference>
<evidence type="ECO:0000256" key="2">
    <source>
        <dbReference type="ARBA" id="ARBA00022516"/>
    </source>
</evidence>
<evidence type="ECO:0000256" key="4">
    <source>
        <dbReference type="ARBA" id="ARBA00023098"/>
    </source>
</evidence>
<dbReference type="SUPFAM" id="SSF56801">
    <property type="entry name" value="Acetyl-CoA synthetase-like"/>
    <property type="match status" value="1"/>
</dbReference>
<dbReference type="InterPro" id="IPR045851">
    <property type="entry name" value="AMP-bd_C_sf"/>
</dbReference>
<dbReference type="Pfam" id="PF01553">
    <property type="entry name" value="Acyltransferase"/>
    <property type="match status" value="1"/>
</dbReference>
<organism evidence="8 9">
    <name type="scientific">Roseicella aerolata</name>
    <dbReference type="NCBI Taxonomy" id="2883479"/>
    <lineage>
        <taxon>Bacteria</taxon>
        <taxon>Pseudomonadati</taxon>
        <taxon>Pseudomonadota</taxon>
        <taxon>Alphaproteobacteria</taxon>
        <taxon>Acetobacterales</taxon>
        <taxon>Roseomonadaceae</taxon>
        <taxon>Roseicella</taxon>
    </lineage>
</organism>
<dbReference type="Gene3D" id="2.30.38.10">
    <property type="entry name" value="Luciferase, Domain 3"/>
    <property type="match status" value="1"/>
</dbReference>
<keyword evidence="6" id="KW-0472">Membrane</keyword>
<gene>
    <name evidence="8" type="ORF">LHA35_19210</name>
</gene>
<evidence type="ECO:0000256" key="6">
    <source>
        <dbReference type="SAM" id="Phobius"/>
    </source>
</evidence>
<feature type="transmembrane region" description="Helical" evidence="6">
    <location>
        <begin position="195"/>
        <end position="215"/>
    </location>
</feature>
<keyword evidence="9" id="KW-1185">Reference proteome</keyword>
<dbReference type="SMART" id="SM00563">
    <property type="entry name" value="PlsC"/>
    <property type="match status" value="1"/>
</dbReference>
<evidence type="ECO:0000313" key="8">
    <source>
        <dbReference type="EMBL" id="MCB4823864.1"/>
    </source>
</evidence>
<keyword evidence="4" id="KW-0443">Lipid metabolism</keyword>
<dbReference type="GO" id="GO:0003841">
    <property type="term" value="F:1-acylglycerol-3-phosphate O-acyltransferase activity"/>
    <property type="evidence" value="ECO:0007669"/>
    <property type="project" value="TreeGrafter"/>
</dbReference>
<comment type="caution">
    <text evidence="8">The sequence shown here is derived from an EMBL/GenBank/DDBJ whole genome shotgun (WGS) entry which is preliminary data.</text>
</comment>
<dbReference type="GO" id="GO:0006654">
    <property type="term" value="P:phosphatidic acid biosynthetic process"/>
    <property type="evidence" value="ECO:0007669"/>
    <property type="project" value="TreeGrafter"/>
</dbReference>
<dbReference type="InterPro" id="IPR002123">
    <property type="entry name" value="Plipid/glycerol_acylTrfase"/>
</dbReference>
<reference evidence="8" key="1">
    <citation type="submission" date="2021-10" db="EMBL/GenBank/DDBJ databases">
        <title>Roseicella aerolatum sp. nov., isolated from aerosols of e-waste dismantling site.</title>
        <authorList>
            <person name="Qin T."/>
        </authorList>
    </citation>
    <scope>NUCLEOTIDE SEQUENCE</scope>
    <source>
        <strain evidence="8">GB24</strain>
    </source>
</reference>
<sequence>MRLLHKTGYFRAPEKTRALFDGSWLESGDRAYIAGGDIHITGRIKDMIIRAGRNIYPQELEELIGTLEGVRRGCVAVIASPDPGSGTERLVVVAETRLRDPAGQEALRQRIAEASRAILPDMPPEEVILAPPHAIPKTSSGKLRRAATRSLHESGELGRPRRRVWWQLARLSAAGIGPRLRRGASRAGTLLYAGWWWTLLVGMAVPVWLLVMALPRRRWRQAVVRRAMRTFFRLTGTPLAMEAEAPLPAGAAILAGNHGSYLDVAVLSALLPGPLVFAAKQELAGQRIAGPFLRRLGTVFLRRQDAASGIADAEAALPVLREGQHLVWFPEGTLTRMPGLLRFHLGAFRVAAEAGLPVVPVTIRGTRAALRGGQWFPRRATIAVHIGRPILPEGQDFAAALRLRDRVRAAILARSGEPDLSHEHAVPTVRPPGGG</sequence>
<evidence type="ECO:0000313" key="9">
    <source>
        <dbReference type="Proteomes" id="UP001139311"/>
    </source>
</evidence>